<dbReference type="PANTHER" id="PTHR43713">
    <property type="entry name" value="GLUTAMATE-1-SEMIALDEHYDE 2,1-AMINOMUTASE"/>
    <property type="match status" value="1"/>
</dbReference>
<gene>
    <name evidence="3" type="ORF">UFOPK1591_00990</name>
</gene>
<dbReference type="InterPro" id="IPR015424">
    <property type="entry name" value="PyrdxlP-dep_Trfase"/>
</dbReference>
<sequence>MSTGSTRYAASLAQLQRAEAVIPLGTQTVSKSRLTLPAGIAPLYSTRVEGCRIWDVDGNEYVDLISGLAAINIGYGDSEVSAAVAAQVPLGVTMSLTHPIEAEVAQLIVDLVPSAEMVRFGKTGSDATSAAIRVARGYTGRDHVVVCGYHGWHDWYIGTSPTRNLGVPEDVAALAHSVPFNDLDAMEAALKAHPTAAIIMEVMTLEWPAPGYLEGVRALATKYGALLVFDEMITGFRFANGGAQDFFGVTPDLSTFGKGMANGYPISAIVGKREYMMVLEKAFFTGTFGGELLSLTAAKVVLERIKNTDVIARISAKGELLTERVNKVIQAAGAQDVVSLQGHPTWMFLVWNPDLGEQLGDLKILFMQEMCKRGVLMIATHNVMDAHDEKAFDTICAAYAETLPIVLEAIAANDAHERLDAEVGQLGPRVR</sequence>
<reference evidence="3" key="1">
    <citation type="submission" date="2020-05" db="EMBL/GenBank/DDBJ databases">
        <authorList>
            <person name="Chiriac C."/>
            <person name="Salcher M."/>
            <person name="Ghai R."/>
            <person name="Kavagutti S V."/>
        </authorList>
    </citation>
    <scope>NUCLEOTIDE SEQUENCE</scope>
</reference>
<evidence type="ECO:0000256" key="2">
    <source>
        <dbReference type="ARBA" id="ARBA00022898"/>
    </source>
</evidence>
<dbReference type="GO" id="GO:0008483">
    <property type="term" value="F:transaminase activity"/>
    <property type="evidence" value="ECO:0007669"/>
    <property type="project" value="InterPro"/>
</dbReference>
<keyword evidence="2" id="KW-0663">Pyridoxal phosphate</keyword>
<evidence type="ECO:0000313" key="3">
    <source>
        <dbReference type="EMBL" id="CAB4565178.1"/>
    </source>
</evidence>
<dbReference type="Pfam" id="PF00202">
    <property type="entry name" value="Aminotran_3"/>
    <property type="match status" value="1"/>
</dbReference>
<dbReference type="InterPro" id="IPR015422">
    <property type="entry name" value="PyrdxlP-dep_Trfase_small"/>
</dbReference>
<dbReference type="EMBL" id="CAEZTD010000075">
    <property type="protein sequence ID" value="CAB4565178.1"/>
    <property type="molecule type" value="Genomic_DNA"/>
</dbReference>
<evidence type="ECO:0000256" key="1">
    <source>
        <dbReference type="ARBA" id="ARBA00001933"/>
    </source>
</evidence>
<organism evidence="3">
    <name type="scientific">freshwater metagenome</name>
    <dbReference type="NCBI Taxonomy" id="449393"/>
    <lineage>
        <taxon>unclassified sequences</taxon>
        <taxon>metagenomes</taxon>
        <taxon>ecological metagenomes</taxon>
    </lineage>
</organism>
<dbReference type="InterPro" id="IPR005814">
    <property type="entry name" value="Aminotrans_3"/>
</dbReference>
<dbReference type="Gene3D" id="3.90.1150.10">
    <property type="entry name" value="Aspartate Aminotransferase, domain 1"/>
    <property type="match status" value="1"/>
</dbReference>
<comment type="cofactor">
    <cofactor evidence="1">
        <name>pyridoxal 5'-phosphate</name>
        <dbReference type="ChEBI" id="CHEBI:597326"/>
    </cofactor>
</comment>
<dbReference type="InterPro" id="IPR015421">
    <property type="entry name" value="PyrdxlP-dep_Trfase_major"/>
</dbReference>
<name>A0A6J6DVP9_9ZZZZ</name>
<dbReference type="Gene3D" id="3.40.640.10">
    <property type="entry name" value="Type I PLP-dependent aspartate aminotransferase-like (Major domain)"/>
    <property type="match status" value="1"/>
</dbReference>
<protein>
    <submittedName>
        <fullName evidence="3">Unannotated protein</fullName>
    </submittedName>
</protein>
<accession>A0A6J6DVP9</accession>
<dbReference type="SUPFAM" id="SSF53383">
    <property type="entry name" value="PLP-dependent transferases"/>
    <property type="match status" value="1"/>
</dbReference>
<dbReference type="PANTHER" id="PTHR43713:SF3">
    <property type="entry name" value="GLUTAMATE-1-SEMIALDEHYDE 2,1-AMINOMUTASE 1, CHLOROPLASTIC-RELATED"/>
    <property type="match status" value="1"/>
</dbReference>
<dbReference type="AlphaFoldDB" id="A0A6J6DVP9"/>
<proteinExistence type="predicted"/>
<dbReference type="GO" id="GO:0030170">
    <property type="term" value="F:pyridoxal phosphate binding"/>
    <property type="evidence" value="ECO:0007669"/>
    <property type="project" value="InterPro"/>
</dbReference>